<reference evidence="1 2" key="1">
    <citation type="submission" date="2018-01" db="EMBL/GenBank/DDBJ databases">
        <authorList>
            <person name="Clerissi C."/>
        </authorList>
    </citation>
    <scope>NUCLEOTIDE SEQUENCE [LARGE SCALE GENOMIC DNA]</scope>
    <source>
        <strain evidence="1">Cupriavidus taiwanensis LMG 19430</strain>
    </source>
</reference>
<sequence>MIKVVNDSFYMATYLWTLEAF</sequence>
<organism evidence="1 2">
    <name type="scientific">Cupriavidus taiwanensis</name>
    <dbReference type="NCBI Taxonomy" id="164546"/>
    <lineage>
        <taxon>Bacteria</taxon>
        <taxon>Pseudomonadati</taxon>
        <taxon>Pseudomonadota</taxon>
        <taxon>Betaproteobacteria</taxon>
        <taxon>Burkholderiales</taxon>
        <taxon>Burkholderiaceae</taxon>
        <taxon>Cupriavidus</taxon>
    </lineage>
</organism>
<protein>
    <submittedName>
        <fullName evidence="1">Uncharacterized protein</fullName>
    </submittedName>
</protein>
<proteinExistence type="predicted"/>
<comment type="caution">
    <text evidence="1">The sequence shown here is derived from an EMBL/GenBank/DDBJ whole genome shotgun (WGS) entry which is preliminary data.</text>
</comment>
<dbReference type="AlphaFoldDB" id="A0A975WPD7"/>
<accession>A0A975WPD7</accession>
<name>A0A975WPD7_9BURK</name>
<dbReference type="Proteomes" id="UP000257016">
    <property type="component" value="Unassembled WGS sequence"/>
</dbReference>
<dbReference type="EMBL" id="OFSN01000001">
    <property type="protein sequence ID" value="SOY40307.1"/>
    <property type="molecule type" value="Genomic_DNA"/>
</dbReference>
<evidence type="ECO:0000313" key="2">
    <source>
        <dbReference type="Proteomes" id="UP000257016"/>
    </source>
</evidence>
<evidence type="ECO:0000313" key="1">
    <source>
        <dbReference type="EMBL" id="SOY40307.1"/>
    </source>
</evidence>
<gene>
    <name evidence="1" type="ORF">CBM2586_A10272</name>
</gene>